<name>A0ACB8S2R5_9AGAM</name>
<dbReference type="Proteomes" id="UP000814033">
    <property type="component" value="Unassembled WGS sequence"/>
</dbReference>
<organism evidence="1 2">
    <name type="scientific">Auriscalpium vulgare</name>
    <dbReference type="NCBI Taxonomy" id="40419"/>
    <lineage>
        <taxon>Eukaryota</taxon>
        <taxon>Fungi</taxon>
        <taxon>Dikarya</taxon>
        <taxon>Basidiomycota</taxon>
        <taxon>Agaricomycotina</taxon>
        <taxon>Agaricomycetes</taxon>
        <taxon>Russulales</taxon>
        <taxon>Auriscalpiaceae</taxon>
        <taxon>Auriscalpium</taxon>
    </lineage>
</organism>
<accession>A0ACB8S2R5</accession>
<evidence type="ECO:0000313" key="2">
    <source>
        <dbReference type="Proteomes" id="UP000814033"/>
    </source>
</evidence>
<dbReference type="EMBL" id="MU275865">
    <property type="protein sequence ID" value="KAI0050108.1"/>
    <property type="molecule type" value="Genomic_DNA"/>
</dbReference>
<comment type="caution">
    <text evidence="1">The sequence shown here is derived from an EMBL/GenBank/DDBJ whole genome shotgun (WGS) entry which is preliminary data.</text>
</comment>
<proteinExistence type="predicted"/>
<protein>
    <submittedName>
        <fullName evidence="1">Cysteine proteinase</fullName>
    </submittedName>
</protein>
<sequence>MNMDVDGDERANNDCGQAGQHDLVGGPFAVIESDPGVFTDLVRGLGIRNIELVELYDIEPWAVAHLQPHGLIFCHLWRKDAPRPRAFDDPAAERVWFANQLSDDACASSALLNVMLNCPSCDIGEELRMFRAQTEEMDPVMRGLAVSNSHFIRSVHNSLARPSDIRGSINALASKTMDDLKKAAKASRSKQPPPKRRKTAPSPPPVEDGAETYHFIGYVPAYGKVWELDGLKSGPVEVGELPGPEDGAPAANVNAWMDVVRPALRMKMRKYGGAGDDGQEIRFSLLAIVGDQYEKANDEMELLRREKAVLERRLDEEFPGTPGWKELVDPALLKSAEVVFGSASGPFAVDFGSRALDRQKAILDTPVDQLASAWTECIQNTLRAKVTVEDEVTKGAAAQTEHIARTFDYEPFIEEFIAELGKAGLLNALLNRDEDGRPIPSGSARPKR</sequence>
<reference evidence="1" key="1">
    <citation type="submission" date="2021-02" db="EMBL/GenBank/DDBJ databases">
        <authorList>
            <consortium name="DOE Joint Genome Institute"/>
            <person name="Ahrendt S."/>
            <person name="Looney B.P."/>
            <person name="Miyauchi S."/>
            <person name="Morin E."/>
            <person name="Drula E."/>
            <person name="Courty P.E."/>
            <person name="Chicoki N."/>
            <person name="Fauchery L."/>
            <person name="Kohler A."/>
            <person name="Kuo A."/>
            <person name="Labutti K."/>
            <person name="Pangilinan J."/>
            <person name="Lipzen A."/>
            <person name="Riley R."/>
            <person name="Andreopoulos W."/>
            <person name="He G."/>
            <person name="Johnson J."/>
            <person name="Barry K.W."/>
            <person name="Grigoriev I.V."/>
            <person name="Nagy L."/>
            <person name="Hibbett D."/>
            <person name="Henrissat B."/>
            <person name="Matheny P.B."/>
            <person name="Labbe J."/>
            <person name="Martin F."/>
        </authorList>
    </citation>
    <scope>NUCLEOTIDE SEQUENCE</scope>
    <source>
        <strain evidence="1">FP105234-sp</strain>
    </source>
</reference>
<keyword evidence="2" id="KW-1185">Reference proteome</keyword>
<evidence type="ECO:0000313" key="1">
    <source>
        <dbReference type="EMBL" id="KAI0050108.1"/>
    </source>
</evidence>
<reference evidence="1" key="2">
    <citation type="journal article" date="2022" name="New Phytol.">
        <title>Evolutionary transition to the ectomycorrhizal habit in the genomes of a hyperdiverse lineage of mushroom-forming fungi.</title>
        <authorList>
            <person name="Looney B."/>
            <person name="Miyauchi S."/>
            <person name="Morin E."/>
            <person name="Drula E."/>
            <person name="Courty P.E."/>
            <person name="Kohler A."/>
            <person name="Kuo A."/>
            <person name="LaButti K."/>
            <person name="Pangilinan J."/>
            <person name="Lipzen A."/>
            <person name="Riley R."/>
            <person name="Andreopoulos W."/>
            <person name="He G."/>
            <person name="Johnson J."/>
            <person name="Nolan M."/>
            <person name="Tritt A."/>
            <person name="Barry K.W."/>
            <person name="Grigoriev I.V."/>
            <person name="Nagy L.G."/>
            <person name="Hibbett D."/>
            <person name="Henrissat B."/>
            <person name="Matheny P.B."/>
            <person name="Labbe J."/>
            <person name="Martin F.M."/>
        </authorList>
    </citation>
    <scope>NUCLEOTIDE SEQUENCE</scope>
    <source>
        <strain evidence="1">FP105234-sp</strain>
    </source>
</reference>
<gene>
    <name evidence="1" type="ORF">FA95DRAFT_1581372</name>
</gene>